<dbReference type="InterPro" id="IPR016162">
    <property type="entry name" value="Ald_DH_N"/>
</dbReference>
<dbReference type="GO" id="GO:0004029">
    <property type="term" value="F:aldehyde dehydrogenase (NAD+) activity"/>
    <property type="evidence" value="ECO:0007669"/>
    <property type="project" value="UniProtKB-EC"/>
</dbReference>
<dbReference type="CDD" id="cd07138">
    <property type="entry name" value="ALDH_CddD_SSP0762"/>
    <property type="match status" value="1"/>
</dbReference>
<dbReference type="EC" id="1.-.-.-" evidence="6"/>
<dbReference type="AlphaFoldDB" id="A0A085GEE2"/>
<sequence length="466" mass="50352">MKTINKIYINGQFVTPHGEEIIDLINPANETKIAQVQLADVDDTRRAIAAAKAAFPAMRLSTREQRMAWLQQLHDAVKSREAELIDTMVEEYGCPRFFAESTVQRSYTGFLQMRDILADYAFETRVGGANVVMEPLGVVGLITPWNANYGFIAGKLSTVIASGSTAVIKPSELSAQQTAIITECLHAAGLPDGVINIVTGRGDVVGAEITRHPDIAKISFTGSTQVGKTIARGAVDTLKRVTLELGGKSANVLLDDVDLEQAIPLALQVMSWNSGQACIAGTRLLVPESRLEAVKEQLRKHISHLTPGENIGTSVTAQQYQRVQNYIRKGIEEGAELLCGGVGRPQGFDRGYYVKPTVFVNVRNEMTIAQQEIFGPVLSVITYKDDADAVAIANDTIYGLQAYVSGKDAARTAAVANQLIAGRVFVNGVYDEPNAPFGGFKQSGLGREFGTYGLEGYLEPKAIMGQ</sequence>
<evidence type="ECO:0000256" key="2">
    <source>
        <dbReference type="ARBA" id="ARBA00023002"/>
    </source>
</evidence>
<dbReference type="InterPro" id="IPR029510">
    <property type="entry name" value="Ald_DH_CS_GLU"/>
</dbReference>
<name>A0A085GEE2_9ENTR</name>
<dbReference type="Gene3D" id="3.40.309.10">
    <property type="entry name" value="Aldehyde Dehydrogenase, Chain A, domain 2"/>
    <property type="match status" value="1"/>
</dbReference>
<feature type="active site" evidence="3">
    <location>
        <position position="244"/>
    </location>
</feature>
<dbReference type="SUPFAM" id="SSF53720">
    <property type="entry name" value="ALDH-like"/>
    <property type="match status" value="1"/>
</dbReference>
<proteinExistence type="inferred from homology"/>
<dbReference type="PANTHER" id="PTHR42804:SF1">
    <property type="entry name" value="ALDEHYDE DEHYDROGENASE-RELATED"/>
    <property type="match status" value="1"/>
</dbReference>
<dbReference type="PANTHER" id="PTHR42804">
    <property type="entry name" value="ALDEHYDE DEHYDROGENASE"/>
    <property type="match status" value="1"/>
</dbReference>
<protein>
    <submittedName>
        <fullName evidence="6">Aldehyde dehydrogenase</fullName>
        <ecNumber evidence="6">1.-.-.-</ecNumber>
        <ecNumber evidence="6">1.2.1.3</ecNumber>
    </submittedName>
</protein>
<evidence type="ECO:0000256" key="1">
    <source>
        <dbReference type="ARBA" id="ARBA00009986"/>
    </source>
</evidence>
<dbReference type="InterPro" id="IPR016163">
    <property type="entry name" value="Ald_DH_C"/>
</dbReference>
<dbReference type="STRING" id="1006004.GBAG_1803"/>
<gene>
    <name evidence="6" type="ORF">GBAG_1803</name>
</gene>
<keyword evidence="7" id="KW-1185">Reference proteome</keyword>
<dbReference type="OrthoDB" id="9812625at2"/>
<evidence type="ECO:0000259" key="5">
    <source>
        <dbReference type="Pfam" id="PF00171"/>
    </source>
</evidence>
<reference evidence="6 7" key="1">
    <citation type="submission" date="2014-05" db="EMBL/GenBank/DDBJ databases">
        <title>ATOL: Assembling a taxonomically balanced genome-scale reconstruction of the evolutionary history of the Enterobacteriaceae.</title>
        <authorList>
            <person name="Plunkett G.III."/>
            <person name="Neeno-Eckwall E.C."/>
            <person name="Glasner J.D."/>
            <person name="Perna N.T."/>
        </authorList>
    </citation>
    <scope>NUCLEOTIDE SEQUENCE [LARGE SCALE GENOMIC DNA]</scope>
    <source>
        <strain evidence="6 7">ATCC 33320</strain>
    </source>
</reference>
<comment type="similarity">
    <text evidence="1 4">Belongs to the aldehyde dehydrogenase family.</text>
</comment>
<dbReference type="PROSITE" id="PS00687">
    <property type="entry name" value="ALDEHYDE_DEHYDR_GLU"/>
    <property type="match status" value="1"/>
</dbReference>
<dbReference type="Pfam" id="PF00171">
    <property type="entry name" value="Aldedh"/>
    <property type="match status" value="1"/>
</dbReference>
<evidence type="ECO:0000256" key="3">
    <source>
        <dbReference type="PROSITE-ProRule" id="PRU10007"/>
    </source>
</evidence>
<keyword evidence="2 4" id="KW-0560">Oxidoreductase</keyword>
<accession>A0A085GEE2</accession>
<dbReference type="InterPro" id="IPR016161">
    <property type="entry name" value="Ald_DH/histidinol_DH"/>
</dbReference>
<evidence type="ECO:0000313" key="7">
    <source>
        <dbReference type="Proteomes" id="UP000028653"/>
    </source>
</evidence>
<dbReference type="Proteomes" id="UP000028653">
    <property type="component" value="Unassembled WGS sequence"/>
</dbReference>
<dbReference type="InterPro" id="IPR015590">
    <property type="entry name" value="Aldehyde_DH_dom"/>
</dbReference>
<dbReference type="EC" id="1.2.1.3" evidence="6"/>
<dbReference type="Gene3D" id="3.40.605.10">
    <property type="entry name" value="Aldehyde Dehydrogenase, Chain A, domain 1"/>
    <property type="match status" value="1"/>
</dbReference>
<evidence type="ECO:0000313" key="6">
    <source>
        <dbReference type="EMBL" id="KFC82087.1"/>
    </source>
</evidence>
<dbReference type="EMBL" id="JMPI01000025">
    <property type="protein sequence ID" value="KFC82087.1"/>
    <property type="molecule type" value="Genomic_DNA"/>
</dbReference>
<evidence type="ECO:0000256" key="4">
    <source>
        <dbReference type="RuleBase" id="RU003345"/>
    </source>
</evidence>
<comment type="caution">
    <text evidence="6">The sequence shown here is derived from an EMBL/GenBank/DDBJ whole genome shotgun (WGS) entry which is preliminary data.</text>
</comment>
<dbReference type="eggNOG" id="COG1012">
    <property type="taxonomic scope" value="Bacteria"/>
</dbReference>
<feature type="domain" description="Aldehyde dehydrogenase" evidence="5">
    <location>
        <begin position="14"/>
        <end position="463"/>
    </location>
</feature>
<organism evidence="6 7">
    <name type="scientific">Buttiauxella agrestis ATCC 33320</name>
    <dbReference type="NCBI Taxonomy" id="1006004"/>
    <lineage>
        <taxon>Bacteria</taxon>
        <taxon>Pseudomonadati</taxon>
        <taxon>Pseudomonadota</taxon>
        <taxon>Gammaproteobacteria</taxon>
        <taxon>Enterobacterales</taxon>
        <taxon>Enterobacteriaceae</taxon>
        <taxon>Buttiauxella</taxon>
    </lineage>
</organism>
<dbReference type="RefSeq" id="WP_034495156.1">
    <property type="nucleotide sequence ID" value="NZ_JMPI01000025.1"/>
</dbReference>